<dbReference type="InterPro" id="IPR006175">
    <property type="entry name" value="YjgF/YER057c/UK114"/>
</dbReference>
<dbReference type="InterPro" id="IPR035709">
    <property type="entry name" value="YoaB-like"/>
</dbReference>
<keyword evidence="1" id="KW-0560">Oxidoreductase</keyword>
<dbReference type="EC" id="1.-.-.-" evidence="1"/>
<dbReference type="PANTHER" id="PTHR47328">
    <property type="match status" value="1"/>
</dbReference>
<name>A0A916JZR8_9MICO</name>
<dbReference type="CDD" id="cd06150">
    <property type="entry name" value="YjgF_YER057c_UK114_like_2"/>
    <property type="match status" value="1"/>
</dbReference>
<dbReference type="RefSeq" id="WP_218115794.1">
    <property type="nucleotide sequence ID" value="NZ_CAJVAP010000022.1"/>
</dbReference>
<dbReference type="EMBL" id="CAJVAP010000022">
    <property type="protein sequence ID" value="CAG7615597.1"/>
    <property type="molecule type" value="Genomic_DNA"/>
</dbReference>
<reference evidence="1" key="1">
    <citation type="submission" date="2021-06" db="EMBL/GenBank/DDBJ databases">
        <authorList>
            <person name="Criscuolo A."/>
        </authorList>
    </citation>
    <scope>NUCLEOTIDE SEQUENCE</scope>
    <source>
        <strain evidence="1">CIP111803</strain>
    </source>
</reference>
<evidence type="ECO:0000313" key="2">
    <source>
        <dbReference type="Proteomes" id="UP000693892"/>
    </source>
</evidence>
<proteinExistence type="predicted"/>
<dbReference type="PANTHER" id="PTHR47328:SF1">
    <property type="entry name" value="RUTC FAMILY PROTEIN YOAB"/>
    <property type="match status" value="1"/>
</dbReference>
<comment type="caution">
    <text evidence="1">The sequence shown here is derived from an EMBL/GenBank/DDBJ whole genome shotgun (WGS) entry which is preliminary data.</text>
</comment>
<dbReference type="InterPro" id="IPR019897">
    <property type="entry name" value="RidA_CS"/>
</dbReference>
<organism evidence="1 2">
    <name type="scientific">Leucobacter soli</name>
    <dbReference type="NCBI Taxonomy" id="2812850"/>
    <lineage>
        <taxon>Bacteria</taxon>
        <taxon>Bacillati</taxon>
        <taxon>Actinomycetota</taxon>
        <taxon>Actinomycetes</taxon>
        <taxon>Micrococcales</taxon>
        <taxon>Microbacteriaceae</taxon>
        <taxon>Leucobacter</taxon>
    </lineage>
</organism>
<dbReference type="Proteomes" id="UP000693892">
    <property type="component" value="Unassembled WGS sequence"/>
</dbReference>
<dbReference type="AlphaFoldDB" id="A0A916JZR8"/>
<dbReference type="Pfam" id="PF01042">
    <property type="entry name" value="Ribonuc_L-PSP"/>
    <property type="match status" value="1"/>
</dbReference>
<accession>A0A916JZR8</accession>
<protein>
    <submittedName>
        <fullName evidence="1">Aminoacrylate peracid reductase RutC</fullName>
        <ecNumber evidence="1">1.-.-.-</ecNumber>
    </submittedName>
</protein>
<keyword evidence="2" id="KW-1185">Reference proteome</keyword>
<sequence>MIARSVPTSTSNRVVVHNGILYLGGLGALDRPNDTDMYGQTQQICTRIDEFLAGAGTSKDHLLRATIYISDHSLKGEMNRAWNEWLTQEQKPARATITVGDMGDNLLVEIEITAAVPAA</sequence>
<dbReference type="PROSITE" id="PS01094">
    <property type="entry name" value="UPF0076"/>
    <property type="match status" value="1"/>
</dbReference>
<evidence type="ECO:0000313" key="1">
    <source>
        <dbReference type="EMBL" id="CAG7615597.1"/>
    </source>
</evidence>
<dbReference type="GO" id="GO:0016491">
    <property type="term" value="F:oxidoreductase activity"/>
    <property type="evidence" value="ECO:0007669"/>
    <property type="project" value="UniProtKB-KW"/>
</dbReference>
<gene>
    <name evidence="1" type="primary">rutC_1</name>
    <name evidence="1" type="ORF">LEUCIP111803_01894</name>
</gene>